<evidence type="ECO:0008006" key="4">
    <source>
        <dbReference type="Google" id="ProtNLM"/>
    </source>
</evidence>
<gene>
    <name evidence="2" type="ORF">M378DRAFT_165627</name>
</gene>
<organism evidence="2 3">
    <name type="scientific">Amanita muscaria (strain Koide BX008)</name>
    <dbReference type="NCBI Taxonomy" id="946122"/>
    <lineage>
        <taxon>Eukaryota</taxon>
        <taxon>Fungi</taxon>
        <taxon>Dikarya</taxon>
        <taxon>Basidiomycota</taxon>
        <taxon>Agaricomycotina</taxon>
        <taxon>Agaricomycetes</taxon>
        <taxon>Agaricomycetidae</taxon>
        <taxon>Agaricales</taxon>
        <taxon>Pluteineae</taxon>
        <taxon>Amanitaceae</taxon>
        <taxon>Amanita</taxon>
    </lineage>
</organism>
<evidence type="ECO:0000313" key="2">
    <source>
        <dbReference type="EMBL" id="KIL62591.1"/>
    </source>
</evidence>
<keyword evidence="1" id="KW-0812">Transmembrane</keyword>
<protein>
    <recommendedName>
        <fullName evidence="4">Transmembrane protein</fullName>
    </recommendedName>
</protein>
<evidence type="ECO:0000313" key="3">
    <source>
        <dbReference type="Proteomes" id="UP000054549"/>
    </source>
</evidence>
<proteinExistence type="predicted"/>
<dbReference type="Proteomes" id="UP000054549">
    <property type="component" value="Unassembled WGS sequence"/>
</dbReference>
<keyword evidence="3" id="KW-1185">Reference proteome</keyword>
<keyword evidence="1" id="KW-1133">Transmembrane helix</keyword>
<dbReference type="EMBL" id="KN818269">
    <property type="protein sequence ID" value="KIL62591.1"/>
    <property type="molecule type" value="Genomic_DNA"/>
</dbReference>
<sequence>MGFRKISDRRSSYWKDSIAEIEVAEQPKKHREIDAFSHLSWVITAPNLFLVLILLMSFVTPSSCADSKTRTDNVRIQMPSGASKVGTKKGTAFTYSTCTSVPSALIHWQFLNSHGRRLRAADHNM</sequence>
<dbReference type="HOGENOM" id="CLU_1992055_0_0_1"/>
<reference evidence="2 3" key="1">
    <citation type="submission" date="2014-04" db="EMBL/GenBank/DDBJ databases">
        <title>Evolutionary Origins and Diversification of the Mycorrhizal Mutualists.</title>
        <authorList>
            <consortium name="DOE Joint Genome Institute"/>
            <consortium name="Mycorrhizal Genomics Consortium"/>
            <person name="Kohler A."/>
            <person name="Kuo A."/>
            <person name="Nagy L.G."/>
            <person name="Floudas D."/>
            <person name="Copeland A."/>
            <person name="Barry K.W."/>
            <person name="Cichocki N."/>
            <person name="Veneault-Fourrey C."/>
            <person name="LaButti K."/>
            <person name="Lindquist E.A."/>
            <person name="Lipzen A."/>
            <person name="Lundell T."/>
            <person name="Morin E."/>
            <person name="Murat C."/>
            <person name="Riley R."/>
            <person name="Ohm R."/>
            <person name="Sun H."/>
            <person name="Tunlid A."/>
            <person name="Henrissat B."/>
            <person name="Grigoriev I.V."/>
            <person name="Hibbett D.S."/>
            <person name="Martin F."/>
        </authorList>
    </citation>
    <scope>NUCLEOTIDE SEQUENCE [LARGE SCALE GENOMIC DNA]</scope>
    <source>
        <strain evidence="2 3">Koide BX008</strain>
    </source>
</reference>
<keyword evidence="1" id="KW-0472">Membrane</keyword>
<name>A0A0C2X0E2_AMAMK</name>
<dbReference type="InParanoid" id="A0A0C2X0E2"/>
<feature type="transmembrane region" description="Helical" evidence="1">
    <location>
        <begin position="38"/>
        <end position="59"/>
    </location>
</feature>
<dbReference type="AlphaFoldDB" id="A0A0C2X0E2"/>
<evidence type="ECO:0000256" key="1">
    <source>
        <dbReference type="SAM" id="Phobius"/>
    </source>
</evidence>
<accession>A0A0C2X0E2</accession>